<sequence>MDSPKRTASPSPASDAKRIRLTVPPQNQGASPVDPDNAPGKRGELDPIQGGEIGNLPNESGSAPGPENGGAVKVLKAEGEDGEDNADVEMADGADEEGESGDENDDEDPAQLEANRQRIEEQARKYLAAQTHEVIIPSYSAWFDMSKIHSVEKRSLTEFFNSRNRSKTPAIYKDYRDFMINTYRLRPTEYLSVTACRRNLAGDVCAIMRVHAFLEQWGLINYQIDPDARPAALAPPFTGHFRVILDTPRGLQSLHPGTRPSQHPTTNGVKAPPSATPASLELRSNIYQTTSKSSRSITEGEANALANGASAGAANGSAGRSIATVTYKCDTCGSDCTAARFHSLKVKDFELCTTCYLDGRFPSTMFSGDFVKLTSAASSNAHGSGSGDGWTDQEILLLLEAIEMYDDDWSAVEEHVGTRSAQQCVRKFLELPIEDPYLQSEGEMGALRYARVPFEQADNPVMSVVAFLAGVVGPGVAAEAAKTALHELTADEAEAKAGTQNKLAEETVKEGDGDKMDQDEPAAASAEASSSRLGSPNASTSEVAKGKPTTGIPHSKVVRAADLALKSSAKAAAALAEAEEAQVRSTLATVIKLQLTKLELKMAQFEELEELLEEERRSVEGARLALVNERVGLKRTLDTVRAELAKHANGTGSINEIAMAVSSASLGTTGQGTRASEVPGTTPLDGEAGPLNGSNVAALS</sequence>
<evidence type="ECO:0000313" key="2">
    <source>
        <dbReference type="Proteomes" id="UP000814033"/>
    </source>
</evidence>
<evidence type="ECO:0000313" key="1">
    <source>
        <dbReference type="EMBL" id="KAI0052107.1"/>
    </source>
</evidence>
<organism evidence="1 2">
    <name type="scientific">Auriscalpium vulgare</name>
    <dbReference type="NCBI Taxonomy" id="40419"/>
    <lineage>
        <taxon>Eukaryota</taxon>
        <taxon>Fungi</taxon>
        <taxon>Dikarya</taxon>
        <taxon>Basidiomycota</taxon>
        <taxon>Agaricomycotina</taxon>
        <taxon>Agaricomycetes</taxon>
        <taxon>Russulales</taxon>
        <taxon>Auriscalpiaceae</taxon>
        <taxon>Auriscalpium</taxon>
    </lineage>
</organism>
<name>A0ACB8S7K5_9AGAM</name>
<reference evidence="1" key="2">
    <citation type="journal article" date="2022" name="New Phytol.">
        <title>Evolutionary transition to the ectomycorrhizal habit in the genomes of a hyperdiverse lineage of mushroom-forming fungi.</title>
        <authorList>
            <person name="Looney B."/>
            <person name="Miyauchi S."/>
            <person name="Morin E."/>
            <person name="Drula E."/>
            <person name="Courty P.E."/>
            <person name="Kohler A."/>
            <person name="Kuo A."/>
            <person name="LaButti K."/>
            <person name="Pangilinan J."/>
            <person name="Lipzen A."/>
            <person name="Riley R."/>
            <person name="Andreopoulos W."/>
            <person name="He G."/>
            <person name="Johnson J."/>
            <person name="Nolan M."/>
            <person name="Tritt A."/>
            <person name="Barry K.W."/>
            <person name="Grigoriev I.V."/>
            <person name="Nagy L.G."/>
            <person name="Hibbett D."/>
            <person name="Henrissat B."/>
            <person name="Matheny P.B."/>
            <person name="Labbe J."/>
            <person name="Martin F.M."/>
        </authorList>
    </citation>
    <scope>NUCLEOTIDE SEQUENCE</scope>
    <source>
        <strain evidence="1">FP105234-sp</strain>
    </source>
</reference>
<dbReference type="Proteomes" id="UP000814033">
    <property type="component" value="Unassembled WGS sequence"/>
</dbReference>
<comment type="caution">
    <text evidence="1">The sequence shown here is derived from an EMBL/GenBank/DDBJ whole genome shotgun (WGS) entry which is preliminary data.</text>
</comment>
<protein>
    <submittedName>
        <fullName evidence="1">SWIRM-domain-containing protein</fullName>
    </submittedName>
</protein>
<accession>A0ACB8S7K5</accession>
<gene>
    <name evidence="1" type="ORF">FA95DRAFT_1533305</name>
</gene>
<dbReference type="EMBL" id="MU275847">
    <property type="protein sequence ID" value="KAI0052107.1"/>
    <property type="molecule type" value="Genomic_DNA"/>
</dbReference>
<keyword evidence="2" id="KW-1185">Reference proteome</keyword>
<reference evidence="1" key="1">
    <citation type="submission" date="2021-02" db="EMBL/GenBank/DDBJ databases">
        <authorList>
            <consortium name="DOE Joint Genome Institute"/>
            <person name="Ahrendt S."/>
            <person name="Looney B.P."/>
            <person name="Miyauchi S."/>
            <person name="Morin E."/>
            <person name="Drula E."/>
            <person name="Courty P.E."/>
            <person name="Chicoki N."/>
            <person name="Fauchery L."/>
            <person name="Kohler A."/>
            <person name="Kuo A."/>
            <person name="Labutti K."/>
            <person name="Pangilinan J."/>
            <person name="Lipzen A."/>
            <person name="Riley R."/>
            <person name="Andreopoulos W."/>
            <person name="He G."/>
            <person name="Johnson J."/>
            <person name="Barry K.W."/>
            <person name="Grigoriev I.V."/>
            <person name="Nagy L."/>
            <person name="Hibbett D."/>
            <person name="Henrissat B."/>
            <person name="Matheny P.B."/>
            <person name="Labbe J."/>
            <person name="Martin F."/>
        </authorList>
    </citation>
    <scope>NUCLEOTIDE SEQUENCE</scope>
    <source>
        <strain evidence="1">FP105234-sp</strain>
    </source>
</reference>
<proteinExistence type="predicted"/>